<protein>
    <recommendedName>
        <fullName evidence="6">Putative tRNA (cytidine(34)-2'-O)-methyltransferase</fullName>
        <ecNumber evidence="6">2.1.1.207</ecNumber>
    </recommendedName>
    <alternativeName>
        <fullName evidence="6">tRNA (cytidine/uridine-2'-O-)-methyltransferase</fullName>
    </alternativeName>
</protein>
<evidence type="ECO:0000313" key="9">
    <source>
        <dbReference type="EMBL" id="QLY39729.1"/>
    </source>
</evidence>
<dbReference type="Proteomes" id="UP000512167">
    <property type="component" value="Chromosome"/>
</dbReference>
<dbReference type="InterPro" id="IPR001537">
    <property type="entry name" value="SpoU_MeTrfase"/>
</dbReference>
<evidence type="ECO:0000256" key="1">
    <source>
        <dbReference type="ARBA" id="ARBA00022490"/>
    </source>
</evidence>
<dbReference type="EMBL" id="CP051151">
    <property type="protein sequence ID" value="QLY39729.1"/>
    <property type="molecule type" value="Genomic_DNA"/>
</dbReference>
<dbReference type="RefSeq" id="WP_312032209.1">
    <property type="nucleotide sequence ID" value="NZ_CP051151.1"/>
</dbReference>
<accession>A0A7L6N576</accession>
<evidence type="ECO:0000256" key="4">
    <source>
        <dbReference type="ARBA" id="ARBA00022691"/>
    </source>
</evidence>
<feature type="binding site" evidence="6 7">
    <location>
        <position position="124"/>
    </location>
    <ligand>
        <name>S-adenosyl-L-methionine</name>
        <dbReference type="ChEBI" id="CHEBI:59789"/>
    </ligand>
</feature>
<keyword evidence="1 6" id="KW-0963">Cytoplasm</keyword>
<evidence type="ECO:0000313" key="10">
    <source>
        <dbReference type="Proteomes" id="UP000512167"/>
    </source>
</evidence>
<dbReference type="EC" id="2.1.1.207" evidence="6"/>
<name>A0A7L6N576_9MOLU</name>
<dbReference type="Pfam" id="PF00588">
    <property type="entry name" value="SpoU_methylase"/>
    <property type="match status" value="1"/>
</dbReference>
<comment type="catalytic activity">
    <reaction evidence="6">
        <text>5-carboxymethylaminomethyluridine(34) in tRNA(Leu) + S-adenosyl-L-methionine = 5-carboxymethylaminomethyl-2'-O-methyluridine(34) in tRNA(Leu) + S-adenosyl-L-homocysteine + H(+)</text>
        <dbReference type="Rhea" id="RHEA:43088"/>
        <dbReference type="Rhea" id="RHEA-COMP:10333"/>
        <dbReference type="Rhea" id="RHEA-COMP:10334"/>
        <dbReference type="ChEBI" id="CHEBI:15378"/>
        <dbReference type="ChEBI" id="CHEBI:57856"/>
        <dbReference type="ChEBI" id="CHEBI:59789"/>
        <dbReference type="ChEBI" id="CHEBI:74508"/>
        <dbReference type="ChEBI" id="CHEBI:74511"/>
        <dbReference type="EC" id="2.1.1.207"/>
    </reaction>
</comment>
<dbReference type="InterPro" id="IPR029026">
    <property type="entry name" value="tRNA_m1G_MTases_N"/>
</dbReference>
<keyword evidence="5 6" id="KW-0819">tRNA processing</keyword>
<evidence type="ECO:0000256" key="3">
    <source>
        <dbReference type="ARBA" id="ARBA00022679"/>
    </source>
</evidence>
<dbReference type="HAMAP" id="MF_01885">
    <property type="entry name" value="tRNA_methyltr_TrmL"/>
    <property type="match status" value="1"/>
</dbReference>
<proteinExistence type="inferred from homology"/>
<dbReference type="InterPro" id="IPR016914">
    <property type="entry name" value="TrmL"/>
</dbReference>
<dbReference type="GO" id="GO:0005737">
    <property type="term" value="C:cytoplasm"/>
    <property type="evidence" value="ECO:0007669"/>
    <property type="project" value="UniProtKB-SubCell"/>
</dbReference>
<dbReference type="GO" id="GO:0002130">
    <property type="term" value="P:wobble position ribose methylation"/>
    <property type="evidence" value="ECO:0007669"/>
    <property type="project" value="TreeGrafter"/>
</dbReference>
<feature type="binding site" evidence="6 7">
    <location>
        <position position="78"/>
    </location>
    <ligand>
        <name>S-adenosyl-L-methionine</name>
        <dbReference type="ChEBI" id="CHEBI:59789"/>
    </ligand>
</feature>
<keyword evidence="4 6" id="KW-0949">S-adenosyl-L-methionine</keyword>
<comment type="function">
    <text evidence="6">Could methylate the ribose at the nucleotide 34 wobble position in tRNA.</text>
</comment>
<comment type="similarity">
    <text evidence="6">Belongs to the class IV-like SAM-binding methyltransferase superfamily. RNA methyltransferase TrmH family. TrmL subfamily.</text>
</comment>
<organism evidence="9 10">
    <name type="scientific">Hujiaoplasma nucleasis</name>
    <dbReference type="NCBI Taxonomy" id="2725268"/>
    <lineage>
        <taxon>Bacteria</taxon>
        <taxon>Bacillati</taxon>
        <taxon>Mycoplasmatota</taxon>
        <taxon>Mollicutes</taxon>
        <taxon>Candidatus Izemoplasmatales</taxon>
        <taxon>Hujiaoplasmataceae</taxon>
        <taxon>Hujiaoplasma</taxon>
    </lineage>
</organism>
<dbReference type="GO" id="GO:0008175">
    <property type="term" value="F:tRNA methyltransferase activity"/>
    <property type="evidence" value="ECO:0007669"/>
    <property type="project" value="UniProtKB-UniRule"/>
</dbReference>
<evidence type="ECO:0000256" key="5">
    <source>
        <dbReference type="ARBA" id="ARBA00022694"/>
    </source>
</evidence>
<dbReference type="Gene3D" id="3.40.1280.10">
    <property type="match status" value="1"/>
</dbReference>
<evidence type="ECO:0000256" key="7">
    <source>
        <dbReference type="PIRSR" id="PIRSR029256-1"/>
    </source>
</evidence>
<sequence length="172" mass="20031">MKINVVLFQPEIPQNTANIMRTCAGTSVTLHLIKPLGFKLDPKYLKRVAVNYLDNVDYFVYDSYHDFIEKNPGEYYFITRYGKKPPRQMAFQEAQKDIYLIFGRESTGLPKNILRQDLDRCVRLPMNDSIRSLNLANTVAIMVYEVLGQLDYLQLSKTEPETLKGEDWLLEE</sequence>
<keyword evidence="10" id="KW-1185">Reference proteome</keyword>
<dbReference type="GO" id="GO:0008757">
    <property type="term" value="F:S-adenosylmethionine-dependent methyltransferase activity"/>
    <property type="evidence" value="ECO:0007669"/>
    <property type="project" value="UniProtKB-UniRule"/>
</dbReference>
<comment type="subcellular location">
    <subcellularLocation>
        <location evidence="6">Cytoplasm</location>
    </subcellularLocation>
</comment>
<dbReference type="CDD" id="cd18094">
    <property type="entry name" value="SpoU-like_TrmL"/>
    <property type="match status" value="1"/>
</dbReference>
<dbReference type="GO" id="GO:0003723">
    <property type="term" value="F:RNA binding"/>
    <property type="evidence" value="ECO:0007669"/>
    <property type="project" value="InterPro"/>
</dbReference>
<dbReference type="KEGG" id="tbk:HF295_02185"/>
<feature type="binding site" evidence="6 7">
    <location>
        <position position="103"/>
    </location>
    <ligand>
        <name>S-adenosyl-L-methionine</name>
        <dbReference type="ChEBI" id="CHEBI:59789"/>
    </ligand>
</feature>
<feature type="binding site" evidence="6 7">
    <location>
        <position position="132"/>
    </location>
    <ligand>
        <name>S-adenosyl-L-methionine</name>
        <dbReference type="ChEBI" id="CHEBI:59789"/>
    </ligand>
</feature>
<gene>
    <name evidence="9" type="ORF">HF295_02185</name>
</gene>
<reference evidence="9 10" key="1">
    <citation type="submission" date="2020-04" db="EMBL/GenBank/DDBJ databases">
        <authorList>
            <person name="Zheng R.K."/>
            <person name="Sun C.M."/>
        </authorList>
    </citation>
    <scope>NUCLEOTIDE SEQUENCE [LARGE SCALE GENOMIC DNA]</scope>
    <source>
        <strain evidence="10">zrk29</strain>
    </source>
</reference>
<dbReference type="AlphaFoldDB" id="A0A7L6N576"/>
<keyword evidence="3 6" id="KW-0808">Transferase</keyword>
<evidence type="ECO:0000259" key="8">
    <source>
        <dbReference type="Pfam" id="PF00588"/>
    </source>
</evidence>
<comment type="catalytic activity">
    <reaction evidence="6">
        <text>cytidine(34) in tRNA + S-adenosyl-L-methionine = 2'-O-methylcytidine(34) in tRNA + S-adenosyl-L-homocysteine + H(+)</text>
        <dbReference type="Rhea" id="RHEA:43084"/>
        <dbReference type="Rhea" id="RHEA-COMP:10331"/>
        <dbReference type="Rhea" id="RHEA-COMP:10332"/>
        <dbReference type="ChEBI" id="CHEBI:15378"/>
        <dbReference type="ChEBI" id="CHEBI:57856"/>
        <dbReference type="ChEBI" id="CHEBI:59789"/>
        <dbReference type="ChEBI" id="CHEBI:74495"/>
        <dbReference type="ChEBI" id="CHEBI:82748"/>
        <dbReference type="EC" id="2.1.1.207"/>
    </reaction>
</comment>
<keyword evidence="2 6" id="KW-0489">Methyltransferase</keyword>
<dbReference type="PIRSF" id="PIRSF029256">
    <property type="entry name" value="SpoU_TrmH_prd"/>
    <property type="match status" value="1"/>
</dbReference>
<feature type="domain" description="tRNA/rRNA methyltransferase SpoU type" evidence="8">
    <location>
        <begin position="3"/>
        <end position="144"/>
    </location>
</feature>
<dbReference type="PANTHER" id="PTHR42971">
    <property type="entry name" value="TRNA (CYTIDINE(34)-2'-O)-METHYLTRANSFERASE"/>
    <property type="match status" value="1"/>
</dbReference>
<evidence type="ECO:0000256" key="2">
    <source>
        <dbReference type="ARBA" id="ARBA00022603"/>
    </source>
</evidence>
<dbReference type="InterPro" id="IPR029028">
    <property type="entry name" value="Alpha/beta_knot_MTases"/>
</dbReference>
<dbReference type="PANTHER" id="PTHR42971:SF1">
    <property type="entry name" value="TRNA (CYTIDINE(34)-2'-O)-METHYLTRANSFERASE"/>
    <property type="match status" value="1"/>
</dbReference>
<evidence type="ECO:0000256" key="6">
    <source>
        <dbReference type="HAMAP-Rule" id="MF_01885"/>
    </source>
</evidence>
<dbReference type="SUPFAM" id="SSF75217">
    <property type="entry name" value="alpha/beta knot"/>
    <property type="match status" value="1"/>
</dbReference>